<dbReference type="AlphaFoldDB" id="A0A8X6SVM6"/>
<proteinExistence type="predicted"/>
<accession>A0A8X6SVM6</accession>
<sequence length="130" mass="14538">MFQGSRDASKCLLWYLCGNSSLDLQNEGYDLLSNDQNLLAFHLSEKIVPGSIHSFIVLTSVSRDQLCTATKNSLLDLSLILHLQTPTAPPLHVLYYSAETLIRRLPLPYFTADKVTISHLNNVYLTVAMV</sequence>
<name>A0A8X6SVM6_TRICX</name>
<protein>
    <submittedName>
        <fullName evidence="1">Uncharacterized protein</fullName>
    </submittedName>
</protein>
<organism evidence="1 2">
    <name type="scientific">Trichonephila clavipes</name>
    <name type="common">Golden silk orbweaver</name>
    <name type="synonym">Nephila clavipes</name>
    <dbReference type="NCBI Taxonomy" id="2585209"/>
    <lineage>
        <taxon>Eukaryota</taxon>
        <taxon>Metazoa</taxon>
        <taxon>Ecdysozoa</taxon>
        <taxon>Arthropoda</taxon>
        <taxon>Chelicerata</taxon>
        <taxon>Arachnida</taxon>
        <taxon>Araneae</taxon>
        <taxon>Araneomorphae</taxon>
        <taxon>Entelegynae</taxon>
        <taxon>Araneoidea</taxon>
        <taxon>Nephilidae</taxon>
        <taxon>Trichonephila</taxon>
    </lineage>
</organism>
<dbReference type="Proteomes" id="UP000887159">
    <property type="component" value="Unassembled WGS sequence"/>
</dbReference>
<comment type="caution">
    <text evidence="1">The sequence shown here is derived from an EMBL/GenBank/DDBJ whole genome shotgun (WGS) entry which is preliminary data.</text>
</comment>
<dbReference type="EMBL" id="BMAU01021323">
    <property type="protein sequence ID" value="GFY13758.1"/>
    <property type="molecule type" value="Genomic_DNA"/>
</dbReference>
<reference evidence="1" key="1">
    <citation type="submission" date="2020-08" db="EMBL/GenBank/DDBJ databases">
        <title>Multicomponent nature underlies the extraordinary mechanical properties of spider dragline silk.</title>
        <authorList>
            <person name="Kono N."/>
            <person name="Nakamura H."/>
            <person name="Mori M."/>
            <person name="Yoshida Y."/>
            <person name="Ohtoshi R."/>
            <person name="Malay A.D."/>
            <person name="Moran D.A.P."/>
            <person name="Tomita M."/>
            <person name="Numata K."/>
            <person name="Arakawa K."/>
        </authorList>
    </citation>
    <scope>NUCLEOTIDE SEQUENCE</scope>
</reference>
<keyword evidence="2" id="KW-1185">Reference proteome</keyword>
<gene>
    <name evidence="1" type="ORF">TNCV_4961281</name>
</gene>
<evidence type="ECO:0000313" key="2">
    <source>
        <dbReference type="Proteomes" id="UP000887159"/>
    </source>
</evidence>
<evidence type="ECO:0000313" key="1">
    <source>
        <dbReference type="EMBL" id="GFY13758.1"/>
    </source>
</evidence>